<reference evidence="1 2" key="1">
    <citation type="submission" date="2011-01" db="EMBL/GenBank/DDBJ databases">
        <authorList>
            <person name="Muzny D."/>
            <person name="Qin X."/>
            <person name="Deng J."/>
            <person name="Jiang H."/>
            <person name="Liu Y."/>
            <person name="Qu J."/>
            <person name="Song X.-Z."/>
            <person name="Zhang L."/>
            <person name="Thornton R."/>
            <person name="Coyle M."/>
            <person name="Francisco L."/>
            <person name="Jackson L."/>
            <person name="Javaid M."/>
            <person name="Korchina V."/>
            <person name="Kovar C."/>
            <person name="Mata R."/>
            <person name="Mathew T."/>
            <person name="Ngo R."/>
            <person name="Nguyen L."/>
            <person name="Nguyen N."/>
            <person name="Okwuonu G."/>
            <person name="Ongeri F."/>
            <person name="Pham C."/>
            <person name="Simmons D."/>
            <person name="Wilczek-Boney K."/>
            <person name="Hale W."/>
            <person name="Jakkamsetti A."/>
            <person name="Pham P."/>
            <person name="Ruth R."/>
            <person name="San Lucas F."/>
            <person name="Warren J."/>
            <person name="Zhang J."/>
            <person name="Zhao Z."/>
            <person name="Zhou C."/>
            <person name="Zhu D."/>
            <person name="Lee S."/>
            <person name="Bess C."/>
            <person name="Blankenburg K."/>
            <person name="Forbes L."/>
            <person name="Fu Q."/>
            <person name="Gubbala S."/>
            <person name="Hirani K."/>
            <person name="Jayaseelan J.C."/>
            <person name="Lara F."/>
            <person name="Munidasa M."/>
            <person name="Palculict T."/>
            <person name="Patil S."/>
            <person name="Pu L.-L."/>
            <person name="Saada N."/>
            <person name="Tang L."/>
            <person name="Weissenberger G."/>
            <person name="Zhu Y."/>
            <person name="Hemphill L."/>
            <person name="Shang Y."/>
            <person name="Youmans B."/>
            <person name="Ayvaz T."/>
            <person name="Ross M."/>
            <person name="Santibanez J."/>
            <person name="Aqrawi P."/>
            <person name="Gross S."/>
            <person name="Joshi V."/>
            <person name="Fowler G."/>
            <person name="Nazareth L."/>
            <person name="Reid J."/>
            <person name="Worley K."/>
            <person name="Petrosino J."/>
            <person name="Highlander S."/>
            <person name="Gibbs R."/>
        </authorList>
    </citation>
    <scope>NUCLEOTIDE SEQUENCE [LARGE SCALE GENOMIC DNA]</scope>
    <source>
        <strain evidence="1 2">DSM 16608</strain>
    </source>
</reference>
<proteinExistence type="predicted"/>
<organism evidence="1 2">
    <name type="scientific">Prevotella multiformis DSM 16608</name>
    <dbReference type="NCBI Taxonomy" id="888743"/>
    <lineage>
        <taxon>Bacteria</taxon>
        <taxon>Pseudomonadati</taxon>
        <taxon>Bacteroidota</taxon>
        <taxon>Bacteroidia</taxon>
        <taxon>Bacteroidales</taxon>
        <taxon>Prevotellaceae</taxon>
        <taxon>Prevotella</taxon>
    </lineage>
</organism>
<comment type="caution">
    <text evidence="1">The sequence shown here is derived from an EMBL/GenBank/DDBJ whole genome shotgun (WGS) entry which is preliminary data.</text>
</comment>
<protein>
    <submittedName>
        <fullName evidence="1">Uncharacterized protein</fullName>
    </submittedName>
</protein>
<name>F0F6N1_9BACT</name>
<dbReference type="HOGENOM" id="CLU_2772472_0_0_10"/>
<sequence length="69" mass="7847">MHAKKAGEAAGNGMGRQALWGRQGQFRLVSYGIKYFNITSYLSKIPYLFRSGTGIHIQLEARKWSEVRD</sequence>
<evidence type="ECO:0000313" key="1">
    <source>
        <dbReference type="EMBL" id="EGC20313.1"/>
    </source>
</evidence>
<dbReference type="AlphaFoldDB" id="F0F6N1"/>
<gene>
    <name evidence="1" type="ORF">HMPREF9141_1253</name>
</gene>
<accession>F0F6N1</accession>
<dbReference type="Proteomes" id="UP000005697">
    <property type="component" value="Unassembled WGS sequence"/>
</dbReference>
<evidence type="ECO:0000313" key="2">
    <source>
        <dbReference type="Proteomes" id="UP000005697"/>
    </source>
</evidence>
<keyword evidence="2" id="KW-1185">Reference proteome</keyword>
<dbReference type="EMBL" id="AEWX01000017">
    <property type="protein sequence ID" value="EGC20313.1"/>
    <property type="molecule type" value="Genomic_DNA"/>
</dbReference>
<dbReference type="STRING" id="888743.HMPREF9141_1253"/>